<gene>
    <name evidence="3" type="ORF">M9458_017924</name>
</gene>
<proteinExistence type="predicted"/>
<evidence type="ECO:0000313" key="3">
    <source>
        <dbReference type="EMBL" id="KAL0186254.1"/>
    </source>
</evidence>
<dbReference type="EMBL" id="JAMKFB020000008">
    <property type="protein sequence ID" value="KAL0186254.1"/>
    <property type="molecule type" value="Genomic_DNA"/>
</dbReference>
<accession>A0ABD0QJE2</accession>
<dbReference type="Proteomes" id="UP001529510">
    <property type="component" value="Unassembled WGS sequence"/>
</dbReference>
<keyword evidence="4" id="KW-1185">Reference proteome</keyword>
<feature type="non-terminal residue" evidence="3">
    <location>
        <position position="1"/>
    </location>
</feature>
<comment type="caution">
    <text evidence="3">The sequence shown here is derived from an EMBL/GenBank/DDBJ whole genome shotgun (WGS) entry which is preliminary data.</text>
</comment>
<dbReference type="AlphaFoldDB" id="A0ABD0QJE2"/>
<protein>
    <submittedName>
        <fullName evidence="3">Uncharacterized protein</fullName>
    </submittedName>
</protein>
<dbReference type="Gene3D" id="3.80.10.10">
    <property type="entry name" value="Ribonuclease Inhibitor"/>
    <property type="match status" value="1"/>
</dbReference>
<evidence type="ECO:0000313" key="4">
    <source>
        <dbReference type="Proteomes" id="UP001529510"/>
    </source>
</evidence>
<dbReference type="InterPro" id="IPR051261">
    <property type="entry name" value="NLR"/>
</dbReference>
<dbReference type="InterPro" id="IPR032675">
    <property type="entry name" value="LRR_dom_sf"/>
</dbReference>
<keyword evidence="1" id="KW-0433">Leucine-rich repeat</keyword>
<name>A0ABD0QJE2_CIRMR</name>
<organism evidence="3 4">
    <name type="scientific">Cirrhinus mrigala</name>
    <name type="common">Mrigala</name>
    <dbReference type="NCBI Taxonomy" id="683832"/>
    <lineage>
        <taxon>Eukaryota</taxon>
        <taxon>Metazoa</taxon>
        <taxon>Chordata</taxon>
        <taxon>Craniata</taxon>
        <taxon>Vertebrata</taxon>
        <taxon>Euteleostomi</taxon>
        <taxon>Actinopterygii</taxon>
        <taxon>Neopterygii</taxon>
        <taxon>Teleostei</taxon>
        <taxon>Ostariophysi</taxon>
        <taxon>Cypriniformes</taxon>
        <taxon>Cyprinidae</taxon>
        <taxon>Labeoninae</taxon>
        <taxon>Labeonini</taxon>
        <taxon>Cirrhinus</taxon>
    </lineage>
</organism>
<reference evidence="3 4" key="1">
    <citation type="submission" date="2024-05" db="EMBL/GenBank/DDBJ databases">
        <title>Genome sequencing and assembly of Indian major carp, Cirrhinus mrigala (Hamilton, 1822).</title>
        <authorList>
            <person name="Mohindra V."/>
            <person name="Chowdhury L.M."/>
            <person name="Lal K."/>
            <person name="Jena J.K."/>
        </authorList>
    </citation>
    <scope>NUCLEOTIDE SEQUENCE [LARGE SCALE GENOMIC DNA]</scope>
    <source>
        <strain evidence="3">CM1030</strain>
        <tissue evidence="3">Blood</tissue>
    </source>
</reference>
<evidence type="ECO:0000256" key="2">
    <source>
        <dbReference type="ARBA" id="ARBA00022737"/>
    </source>
</evidence>
<evidence type="ECO:0000256" key="1">
    <source>
        <dbReference type="ARBA" id="ARBA00022614"/>
    </source>
</evidence>
<sequence length="53" mass="5720">IGERGCVLLASTLRSNSSHLRELNLSSNKPGDSGLKLLSGLLEDPQCKLEKLQ</sequence>
<keyword evidence="2" id="KW-0677">Repeat</keyword>
<dbReference type="PANTHER" id="PTHR24106">
    <property type="entry name" value="NACHT, LRR AND CARD DOMAINS-CONTAINING"/>
    <property type="match status" value="1"/>
</dbReference>
<dbReference type="SUPFAM" id="SSF52047">
    <property type="entry name" value="RNI-like"/>
    <property type="match status" value="1"/>
</dbReference>